<evidence type="ECO:0000313" key="3">
    <source>
        <dbReference type="Proteomes" id="UP000264006"/>
    </source>
</evidence>
<feature type="compositionally biased region" description="Basic residues" evidence="1">
    <location>
        <begin position="103"/>
        <end position="118"/>
    </location>
</feature>
<evidence type="ECO:0000256" key="1">
    <source>
        <dbReference type="SAM" id="MobiDB-lite"/>
    </source>
</evidence>
<evidence type="ECO:0000313" key="2">
    <source>
        <dbReference type="EMBL" id="AXV05388.1"/>
    </source>
</evidence>
<organism evidence="2 3">
    <name type="scientific">Euzebya pacifica</name>
    <dbReference type="NCBI Taxonomy" id="1608957"/>
    <lineage>
        <taxon>Bacteria</taxon>
        <taxon>Bacillati</taxon>
        <taxon>Actinomycetota</taxon>
        <taxon>Nitriliruptoria</taxon>
        <taxon>Euzebyales</taxon>
    </lineage>
</organism>
<feature type="region of interest" description="Disordered" evidence="1">
    <location>
        <begin position="101"/>
        <end position="130"/>
    </location>
</feature>
<accession>A0A346XT41</accession>
<gene>
    <name evidence="2" type="ORF">DVS28_a0687</name>
</gene>
<dbReference type="Proteomes" id="UP000264006">
    <property type="component" value="Chromosome"/>
</dbReference>
<protein>
    <submittedName>
        <fullName evidence="2">Uncharacterized protein</fullName>
    </submittedName>
</protein>
<dbReference type="KEGG" id="euz:DVS28_a0687"/>
<dbReference type="RefSeq" id="WP_216826362.1">
    <property type="nucleotide sequence ID" value="NZ_CP031165.1"/>
</dbReference>
<keyword evidence="3" id="KW-1185">Reference proteome</keyword>
<feature type="region of interest" description="Disordered" evidence="1">
    <location>
        <begin position="160"/>
        <end position="184"/>
    </location>
</feature>
<sequence length="184" mass="19699">MSQPETIVRKYLTALKDPSTLRDDDAIQEAESALGDESDPIERLKLQQKLAELNAPSMNAIEDEFVVHAKAWADEAGLTGKAFEAEGVPGATLRRAGFDVAKGRKRGAASSTPRKRSSRTTQEDVINAMPKSFTLKSLREATGGSPAVVRKAVDAEIEAGRVADAGPDPDHSGPGRAATLYRRT</sequence>
<reference evidence="2 3" key="1">
    <citation type="submission" date="2018-09" db="EMBL/GenBank/DDBJ databases">
        <title>Complete genome sequence of Euzebya sp. DY32-46 isolated from seawater of Pacific Ocean.</title>
        <authorList>
            <person name="Xu L."/>
            <person name="Wu Y.-H."/>
            <person name="Xu X.-W."/>
        </authorList>
    </citation>
    <scope>NUCLEOTIDE SEQUENCE [LARGE SCALE GENOMIC DNA]</scope>
    <source>
        <strain evidence="2 3">DY32-46</strain>
    </source>
</reference>
<proteinExistence type="predicted"/>
<name>A0A346XT41_9ACTN</name>
<dbReference type="AlphaFoldDB" id="A0A346XT41"/>
<dbReference type="EMBL" id="CP031165">
    <property type="protein sequence ID" value="AXV05388.1"/>
    <property type="molecule type" value="Genomic_DNA"/>
</dbReference>